<keyword evidence="7" id="KW-0210">Decarboxylase</keyword>
<dbReference type="Pfam" id="PF16363">
    <property type="entry name" value="GDP_Man_Dehyd"/>
    <property type="match status" value="1"/>
</dbReference>
<feature type="transmembrane region" description="Helical" evidence="15">
    <location>
        <begin position="410"/>
        <end position="430"/>
    </location>
</feature>
<evidence type="ECO:0000256" key="12">
    <source>
        <dbReference type="ARBA" id="ARBA00023136"/>
    </source>
</evidence>
<evidence type="ECO:0000313" key="18">
    <source>
        <dbReference type="Proteomes" id="UP000176300"/>
    </source>
</evidence>
<dbReference type="PANTHER" id="PTHR43078">
    <property type="entry name" value="UDP-GLUCURONIC ACID DECARBOXYLASE-RELATED"/>
    <property type="match status" value="1"/>
</dbReference>
<dbReference type="Gene3D" id="3.40.50.2000">
    <property type="entry name" value="Glycogen Phosphorylase B"/>
    <property type="match status" value="1"/>
</dbReference>
<evidence type="ECO:0000256" key="9">
    <source>
        <dbReference type="ARBA" id="ARBA00022989"/>
    </source>
</evidence>
<dbReference type="InterPro" id="IPR016040">
    <property type="entry name" value="NAD(P)-bd_dom"/>
</dbReference>
<dbReference type="GO" id="GO:0005737">
    <property type="term" value="C:cytoplasm"/>
    <property type="evidence" value="ECO:0007669"/>
    <property type="project" value="TreeGrafter"/>
</dbReference>
<evidence type="ECO:0000313" key="17">
    <source>
        <dbReference type="EMBL" id="OGH84084.1"/>
    </source>
</evidence>
<dbReference type="EC" id="4.1.1.35" evidence="5"/>
<dbReference type="InterPro" id="IPR036291">
    <property type="entry name" value="NAD(P)-bd_dom_sf"/>
</dbReference>
<evidence type="ECO:0000259" key="16">
    <source>
        <dbReference type="Pfam" id="PF16363"/>
    </source>
</evidence>
<evidence type="ECO:0000256" key="11">
    <source>
        <dbReference type="ARBA" id="ARBA00023034"/>
    </source>
</evidence>
<keyword evidence="12 15" id="KW-0472">Membrane</keyword>
<comment type="caution">
    <text evidence="17">The sequence shown here is derived from an EMBL/GenBank/DDBJ whole genome shotgun (WGS) entry which is preliminary data.</text>
</comment>
<name>A0A1F6NKB5_9BACT</name>
<evidence type="ECO:0000256" key="15">
    <source>
        <dbReference type="SAM" id="Phobius"/>
    </source>
</evidence>
<comment type="cofactor">
    <cofactor evidence="1">
        <name>NAD(+)</name>
        <dbReference type="ChEBI" id="CHEBI:57540"/>
    </cofactor>
</comment>
<evidence type="ECO:0000256" key="10">
    <source>
        <dbReference type="ARBA" id="ARBA00023027"/>
    </source>
</evidence>
<evidence type="ECO:0000256" key="8">
    <source>
        <dbReference type="ARBA" id="ARBA00022968"/>
    </source>
</evidence>
<protein>
    <recommendedName>
        <fullName evidence="5">UDP-glucuronate decarboxylase</fullName>
        <ecNumber evidence="5">4.1.1.35</ecNumber>
    </recommendedName>
</protein>
<dbReference type="GO" id="GO:0042732">
    <property type="term" value="P:D-xylose metabolic process"/>
    <property type="evidence" value="ECO:0007669"/>
    <property type="project" value="InterPro"/>
</dbReference>
<comment type="subcellular location">
    <subcellularLocation>
        <location evidence="2">Golgi apparatus</location>
        <location evidence="2">Golgi stack membrane</location>
        <topology evidence="2">Single-pass type II membrane protein</topology>
    </subcellularLocation>
</comment>
<gene>
    <name evidence="17" type="ORF">A2373_02955</name>
</gene>
<dbReference type="Proteomes" id="UP000176300">
    <property type="component" value="Unassembled WGS sequence"/>
</dbReference>
<evidence type="ECO:0000256" key="5">
    <source>
        <dbReference type="ARBA" id="ARBA00012290"/>
    </source>
</evidence>
<keyword evidence="14" id="KW-0456">Lyase</keyword>
<proteinExistence type="inferred from homology"/>
<dbReference type="PANTHER" id="PTHR43078:SF6">
    <property type="entry name" value="UDP-GLUCURONIC ACID DECARBOXYLASE 1"/>
    <property type="match status" value="1"/>
</dbReference>
<dbReference type="SUPFAM" id="SSF51735">
    <property type="entry name" value="NAD(P)-binding Rossmann-fold domains"/>
    <property type="match status" value="1"/>
</dbReference>
<evidence type="ECO:0000256" key="7">
    <source>
        <dbReference type="ARBA" id="ARBA00022793"/>
    </source>
</evidence>
<dbReference type="GO" id="GO:0033320">
    <property type="term" value="P:UDP-D-xylose biosynthetic process"/>
    <property type="evidence" value="ECO:0007669"/>
    <property type="project" value="UniProtKB-UniPathway"/>
</dbReference>
<dbReference type="AlphaFoldDB" id="A0A1F6NKB5"/>
<evidence type="ECO:0000256" key="3">
    <source>
        <dbReference type="ARBA" id="ARBA00005100"/>
    </source>
</evidence>
<comment type="pathway">
    <text evidence="3">Nucleotide-sugar biosynthesis; UDP-alpha-D-xylose biosynthesis; UDP-alpha-D-xylose from UDP-alpha-D-glucuronate: step 1/1.</text>
</comment>
<keyword evidence="13" id="KW-0325">Glycoprotein</keyword>
<keyword evidence="9 15" id="KW-1133">Transmembrane helix</keyword>
<dbReference type="GO" id="GO:0048040">
    <property type="term" value="F:UDP-glucuronate decarboxylase activity"/>
    <property type="evidence" value="ECO:0007669"/>
    <property type="project" value="UniProtKB-EC"/>
</dbReference>
<sequence length="520" mass="59756">MNILVTGGAGFVGSHLCERLLNEGHHVICVDSFFSGKIENIKHNLKNPNFRLIKHDVRKPLLKELGSEKIDRIYNLACPASPDQYQFDPILTLETSVIGAQNMLKLARRTGARFLQTSTSEIYGDPLEHPQKETYWGNVDTLGKRACYDEGKRAAETLCKDYRLQYGVDARLVRIFNTYGPRMMFSDGRVLSNFILQAFLNEDITIHGDGLQTRSFCYVDDLVEGLIKRMEIESDDWLPVNLGNPDERSILEVARIVKQKINSKSEIKHLSEKEAPNRMGDPRQRCPNISRAKDFLGWEPKIGFDEGLDKTIADFKKRLENKPHVAVFTPSFLPMKGPAEEKASEVMEQLAGWEFDIFTARLDKKLEKETHDGRMHIYRLGSGSILDKYLLPVRAALRAKKMDKKYDYRISWAVMASYGALAATLFSWIAKGSKPMLLSVYEGDITEKMLKKGKMLAPIYKFIFRQAHRWQVIGQMNEQQRAWLEDERKVQAIRIDDDKKLLAKRTKEMFQELEILSTRL</sequence>
<accession>A0A1F6NKB5</accession>
<evidence type="ECO:0000256" key="6">
    <source>
        <dbReference type="ARBA" id="ARBA00022692"/>
    </source>
</evidence>
<comment type="similarity">
    <text evidence="4">Belongs to the NAD(P)-dependent epimerase/dehydratase family. UDP-glucuronic acid decarboxylase subfamily.</text>
</comment>
<dbReference type="Gene3D" id="3.40.50.720">
    <property type="entry name" value="NAD(P)-binding Rossmann-like Domain"/>
    <property type="match status" value="1"/>
</dbReference>
<dbReference type="STRING" id="1798697.A2373_02955"/>
<keyword evidence="6 15" id="KW-0812">Transmembrane</keyword>
<evidence type="ECO:0000256" key="1">
    <source>
        <dbReference type="ARBA" id="ARBA00001911"/>
    </source>
</evidence>
<dbReference type="FunFam" id="3.40.50.720:FF:000065">
    <property type="entry name" value="UDP-glucuronic acid decarboxylase 1"/>
    <property type="match status" value="1"/>
</dbReference>
<dbReference type="CDD" id="cd05230">
    <property type="entry name" value="UGD_SDR_e"/>
    <property type="match status" value="1"/>
</dbReference>
<organism evidence="17 18">
    <name type="scientific">Candidatus Magasanikbacteria bacterium RIFOXYB1_FULL_40_15</name>
    <dbReference type="NCBI Taxonomy" id="1798697"/>
    <lineage>
        <taxon>Bacteria</taxon>
        <taxon>Candidatus Magasanikiibacteriota</taxon>
    </lineage>
</organism>
<keyword evidence="11" id="KW-0333">Golgi apparatus</keyword>
<dbReference type="InterPro" id="IPR044516">
    <property type="entry name" value="UXS-like"/>
</dbReference>
<keyword evidence="8" id="KW-0735">Signal-anchor</keyword>
<dbReference type="UniPathway" id="UPA00796">
    <property type="reaction ID" value="UER00771"/>
</dbReference>
<evidence type="ECO:0000256" key="14">
    <source>
        <dbReference type="ARBA" id="ARBA00023239"/>
    </source>
</evidence>
<keyword evidence="10" id="KW-0520">NAD</keyword>
<reference evidence="17 18" key="1">
    <citation type="journal article" date="2016" name="Nat. Commun.">
        <title>Thousands of microbial genomes shed light on interconnected biogeochemical processes in an aquifer system.</title>
        <authorList>
            <person name="Anantharaman K."/>
            <person name="Brown C.T."/>
            <person name="Hug L.A."/>
            <person name="Sharon I."/>
            <person name="Castelle C.J."/>
            <person name="Probst A.J."/>
            <person name="Thomas B.C."/>
            <person name="Singh A."/>
            <person name="Wilkins M.J."/>
            <person name="Karaoz U."/>
            <person name="Brodie E.L."/>
            <person name="Williams K.H."/>
            <person name="Hubbard S.S."/>
            <person name="Banfield J.F."/>
        </authorList>
    </citation>
    <scope>NUCLEOTIDE SEQUENCE [LARGE SCALE GENOMIC DNA]</scope>
</reference>
<feature type="domain" description="NAD(P)-binding" evidence="16">
    <location>
        <begin position="4"/>
        <end position="311"/>
    </location>
</feature>
<evidence type="ECO:0000256" key="2">
    <source>
        <dbReference type="ARBA" id="ARBA00004447"/>
    </source>
</evidence>
<dbReference type="EMBL" id="MFQS01000003">
    <property type="protein sequence ID" value="OGH84084.1"/>
    <property type="molecule type" value="Genomic_DNA"/>
</dbReference>
<dbReference type="GO" id="GO:0070403">
    <property type="term" value="F:NAD+ binding"/>
    <property type="evidence" value="ECO:0007669"/>
    <property type="project" value="InterPro"/>
</dbReference>
<evidence type="ECO:0000256" key="13">
    <source>
        <dbReference type="ARBA" id="ARBA00023180"/>
    </source>
</evidence>
<evidence type="ECO:0000256" key="4">
    <source>
        <dbReference type="ARBA" id="ARBA00007505"/>
    </source>
</evidence>